<keyword evidence="1" id="KW-0472">Membrane</keyword>
<reference evidence="3" key="1">
    <citation type="journal article" date="2019" name="Microbiol. Resour. Announc.">
        <title>Complete Genome Sequence of Halomonas olivaria, a Moderately Halophilic Bacterium Isolated from Olive Processing Effluents, Obtained by Nanopore Sequencing.</title>
        <authorList>
            <person name="Nagata S."/>
            <person name="Ii K.M."/>
            <person name="Tsukimi T."/>
            <person name="Miura M.C."/>
            <person name="Galipon J."/>
            <person name="Arakawa K."/>
        </authorList>
    </citation>
    <scope>NUCLEOTIDE SEQUENCE [LARGE SCALE GENOMIC DNA]</scope>
    <source>
        <strain evidence="3">TYRC17</strain>
    </source>
</reference>
<accession>A0ABM7GLL0</accession>
<evidence type="ECO:0000256" key="1">
    <source>
        <dbReference type="SAM" id="Phobius"/>
    </source>
</evidence>
<evidence type="ECO:0000313" key="2">
    <source>
        <dbReference type="EMBL" id="BBI51553.1"/>
    </source>
</evidence>
<sequence length="75" mass="8378">MIGFVLAPGAEAYFYQAAQFQGAEAFMRPGVLIIGALIAASLIVPLYAATCKSAAQPRTLPNMRFKKRWRRFRWA</sequence>
<keyword evidence="1" id="KW-0812">Transmembrane</keyword>
<keyword evidence="1" id="KW-1133">Transmembrane helix</keyword>
<feature type="transmembrane region" description="Helical" evidence="1">
    <location>
        <begin position="30"/>
        <end position="49"/>
    </location>
</feature>
<protein>
    <submittedName>
        <fullName evidence="2">Uncharacterized protein</fullName>
    </submittedName>
</protein>
<evidence type="ECO:0000313" key="3">
    <source>
        <dbReference type="Proteomes" id="UP000289555"/>
    </source>
</evidence>
<keyword evidence="3" id="KW-1185">Reference proteome</keyword>
<gene>
    <name evidence="2" type="ORF">HORIV_39740</name>
</gene>
<dbReference type="EMBL" id="AP019416">
    <property type="protein sequence ID" value="BBI51553.1"/>
    <property type="molecule type" value="Genomic_DNA"/>
</dbReference>
<organism evidence="2 3">
    <name type="scientific">Vreelandella olivaria</name>
    <dbReference type="NCBI Taxonomy" id="390919"/>
    <lineage>
        <taxon>Bacteria</taxon>
        <taxon>Pseudomonadati</taxon>
        <taxon>Pseudomonadota</taxon>
        <taxon>Gammaproteobacteria</taxon>
        <taxon>Oceanospirillales</taxon>
        <taxon>Halomonadaceae</taxon>
        <taxon>Vreelandella</taxon>
    </lineage>
</organism>
<proteinExistence type="predicted"/>
<name>A0ABM7GLL0_9GAMM</name>
<dbReference type="Proteomes" id="UP000289555">
    <property type="component" value="Chromosome"/>
</dbReference>